<dbReference type="GO" id="GO:0008234">
    <property type="term" value="F:cysteine-type peptidase activity"/>
    <property type="evidence" value="ECO:0007669"/>
    <property type="project" value="InterPro"/>
</dbReference>
<comment type="similarity">
    <text evidence="1">Belongs to the peptidase C1 family.</text>
</comment>
<evidence type="ECO:0000313" key="5">
    <source>
        <dbReference type="Proteomes" id="UP000324800"/>
    </source>
</evidence>
<keyword evidence="4" id="KW-0645">Protease</keyword>
<organism evidence="4 5">
    <name type="scientific">Streblomastix strix</name>
    <dbReference type="NCBI Taxonomy" id="222440"/>
    <lineage>
        <taxon>Eukaryota</taxon>
        <taxon>Metamonada</taxon>
        <taxon>Preaxostyla</taxon>
        <taxon>Oxymonadida</taxon>
        <taxon>Streblomastigidae</taxon>
        <taxon>Streblomastix</taxon>
    </lineage>
</organism>
<keyword evidence="2" id="KW-1015">Disulfide bond</keyword>
<dbReference type="InterPro" id="IPR038765">
    <property type="entry name" value="Papain-like_cys_pep_sf"/>
</dbReference>
<dbReference type="PROSITE" id="PS00640">
    <property type="entry name" value="THIOL_PROTEASE_ASN"/>
    <property type="match status" value="1"/>
</dbReference>
<protein>
    <submittedName>
        <fullName evidence="4">Putative cathepsin B5 cysteine protease</fullName>
    </submittedName>
</protein>
<evidence type="ECO:0000313" key="4">
    <source>
        <dbReference type="EMBL" id="KAA6338860.1"/>
    </source>
</evidence>
<proteinExistence type="inferred from homology"/>
<dbReference type="EMBL" id="SNRW01041183">
    <property type="protein sequence ID" value="KAA6338860.1"/>
    <property type="molecule type" value="Genomic_DNA"/>
</dbReference>
<evidence type="ECO:0000256" key="1">
    <source>
        <dbReference type="ARBA" id="ARBA00008455"/>
    </source>
</evidence>
<dbReference type="InterPro" id="IPR000668">
    <property type="entry name" value="Peptidase_C1A_C"/>
</dbReference>
<dbReference type="Proteomes" id="UP000324800">
    <property type="component" value="Unassembled WGS sequence"/>
</dbReference>
<dbReference type="OrthoDB" id="65740at2759"/>
<feature type="non-terminal residue" evidence="4">
    <location>
        <position position="1"/>
    </location>
</feature>
<dbReference type="Pfam" id="PF00112">
    <property type="entry name" value="Peptidase_C1"/>
    <property type="match status" value="1"/>
</dbReference>
<dbReference type="Gene3D" id="3.90.70.10">
    <property type="entry name" value="Cysteine proteinases"/>
    <property type="match status" value="1"/>
</dbReference>
<dbReference type="InterPro" id="IPR025661">
    <property type="entry name" value="Pept_asp_AS"/>
</dbReference>
<name>A0A5J4S0D9_9EUKA</name>
<dbReference type="PROSITE" id="PS00639">
    <property type="entry name" value="THIOL_PROTEASE_HIS"/>
    <property type="match status" value="1"/>
</dbReference>
<gene>
    <name evidence="4" type="ORF">EZS28_052663</name>
</gene>
<evidence type="ECO:0000256" key="2">
    <source>
        <dbReference type="ARBA" id="ARBA00023157"/>
    </source>
</evidence>
<dbReference type="SUPFAM" id="SSF54001">
    <property type="entry name" value="Cysteine proteinases"/>
    <property type="match status" value="1"/>
</dbReference>
<accession>A0A5J4S0D9</accession>
<dbReference type="InterPro" id="IPR025660">
    <property type="entry name" value="Pept_his_AS"/>
</dbReference>
<sequence length="113" mass="12808">GSDIHRIKAKKVGHLKANKMQDAVYEDGPFEVAFSVYEDFKNYESGVYEHTVGKLLGGHAVVLIGWGVENDIPYWIIQNSWGEDWGEEGFFRILRGKNECGIESNAWQGHFSC</sequence>
<reference evidence="4 5" key="1">
    <citation type="submission" date="2019-03" db="EMBL/GenBank/DDBJ databases">
        <title>Single cell metagenomics reveals metabolic interactions within the superorganism composed of flagellate Streblomastix strix and complex community of Bacteroidetes bacteria on its surface.</title>
        <authorList>
            <person name="Treitli S.C."/>
            <person name="Kolisko M."/>
            <person name="Husnik F."/>
            <person name="Keeling P."/>
            <person name="Hampl V."/>
        </authorList>
    </citation>
    <scope>NUCLEOTIDE SEQUENCE [LARGE SCALE GENOMIC DNA]</scope>
    <source>
        <strain evidence="4">ST1C</strain>
    </source>
</reference>
<feature type="domain" description="Peptidase C1A papain C-terminal" evidence="3">
    <location>
        <begin position="1"/>
        <end position="110"/>
    </location>
</feature>
<dbReference type="SMART" id="SM00645">
    <property type="entry name" value="Pept_C1"/>
    <property type="match status" value="1"/>
</dbReference>
<dbReference type="AlphaFoldDB" id="A0A5J4S0D9"/>
<evidence type="ECO:0000259" key="3">
    <source>
        <dbReference type="SMART" id="SM00645"/>
    </source>
</evidence>
<dbReference type="InterPro" id="IPR013128">
    <property type="entry name" value="Peptidase_C1A"/>
</dbReference>
<comment type="caution">
    <text evidence="4">The sequence shown here is derived from an EMBL/GenBank/DDBJ whole genome shotgun (WGS) entry which is preliminary data.</text>
</comment>
<dbReference type="GO" id="GO:0006508">
    <property type="term" value="P:proteolysis"/>
    <property type="evidence" value="ECO:0007669"/>
    <property type="project" value="UniProtKB-KW"/>
</dbReference>
<keyword evidence="4" id="KW-0378">Hydrolase</keyword>
<dbReference type="PANTHER" id="PTHR12411">
    <property type="entry name" value="CYSTEINE PROTEASE FAMILY C1-RELATED"/>
    <property type="match status" value="1"/>
</dbReference>